<protein>
    <submittedName>
        <fullName evidence="5">RNA polymerase sigma factor, sigma-70 family</fullName>
    </submittedName>
</protein>
<keyword evidence="1" id="KW-0805">Transcription regulation</keyword>
<reference evidence="5 6" key="1">
    <citation type="submission" date="2017-01" db="EMBL/GenBank/DDBJ databases">
        <authorList>
            <person name="Mah S.A."/>
            <person name="Swanson W.J."/>
            <person name="Moy G.W."/>
            <person name="Vacquier V.D."/>
        </authorList>
    </citation>
    <scope>NUCLEOTIDE SEQUENCE [LARGE SCALE GENOMIC DNA]</scope>
    <source>
        <strain evidence="5 6">DSM 18014</strain>
    </source>
</reference>
<dbReference type="GO" id="GO:0006352">
    <property type="term" value="P:DNA-templated transcription initiation"/>
    <property type="evidence" value="ECO:0007669"/>
    <property type="project" value="InterPro"/>
</dbReference>
<dbReference type="GO" id="GO:0003677">
    <property type="term" value="F:DNA binding"/>
    <property type="evidence" value="ECO:0007669"/>
    <property type="project" value="UniProtKB-KW"/>
</dbReference>
<dbReference type="InterPro" id="IPR039425">
    <property type="entry name" value="RNA_pol_sigma-70-like"/>
</dbReference>
<organism evidence="5 6">
    <name type="scientific">Chryseobacterium gambrini</name>
    <dbReference type="NCBI Taxonomy" id="373672"/>
    <lineage>
        <taxon>Bacteria</taxon>
        <taxon>Pseudomonadati</taxon>
        <taxon>Bacteroidota</taxon>
        <taxon>Flavobacteriia</taxon>
        <taxon>Flavobacteriales</taxon>
        <taxon>Weeksellaceae</taxon>
        <taxon>Chryseobacterium group</taxon>
        <taxon>Chryseobacterium</taxon>
    </lineage>
</organism>
<proteinExistence type="predicted"/>
<evidence type="ECO:0000256" key="3">
    <source>
        <dbReference type="ARBA" id="ARBA00023125"/>
    </source>
</evidence>
<dbReference type="Gene3D" id="1.10.1740.10">
    <property type="match status" value="1"/>
</dbReference>
<evidence type="ECO:0000256" key="1">
    <source>
        <dbReference type="ARBA" id="ARBA00023015"/>
    </source>
</evidence>
<dbReference type="PANTHER" id="PTHR43133">
    <property type="entry name" value="RNA POLYMERASE ECF-TYPE SIGMA FACTO"/>
    <property type="match status" value="1"/>
</dbReference>
<gene>
    <name evidence="5" type="ORF">SAMN05421785_10238</name>
</gene>
<evidence type="ECO:0000256" key="4">
    <source>
        <dbReference type="ARBA" id="ARBA00023163"/>
    </source>
</evidence>
<keyword evidence="3" id="KW-0238">DNA-binding</keyword>
<dbReference type="STRING" id="373672.SAMN05421785_10238"/>
<dbReference type="PANTHER" id="PTHR43133:SF8">
    <property type="entry name" value="RNA POLYMERASE SIGMA FACTOR HI_1459-RELATED"/>
    <property type="match status" value="1"/>
</dbReference>
<dbReference type="EMBL" id="FTOV01000002">
    <property type="protein sequence ID" value="SIS69785.1"/>
    <property type="molecule type" value="Genomic_DNA"/>
</dbReference>
<dbReference type="Proteomes" id="UP000185781">
    <property type="component" value="Unassembled WGS sequence"/>
</dbReference>
<keyword evidence="4" id="KW-0804">Transcription</keyword>
<evidence type="ECO:0000256" key="2">
    <source>
        <dbReference type="ARBA" id="ARBA00023082"/>
    </source>
</evidence>
<keyword evidence="2" id="KW-0731">Sigma factor</keyword>
<dbReference type="GO" id="GO:0016987">
    <property type="term" value="F:sigma factor activity"/>
    <property type="evidence" value="ECO:0007669"/>
    <property type="project" value="UniProtKB-KW"/>
</dbReference>
<sequence length="198" mass="24015">MYGNEKHRESSEDYMNKRTTNTLAIEDFQKDNNVAFGILYRKYFGYTRKFVLSNKGNSEDAEDVFQDALIILYEKLYDDDFKAYTCLANYVTGISKNLWLKKLRNRNFFVEMHESYYFENKEEINQAIENERNYYDKLNDYINKISSHCQNLIHDIFMKNKNMEEIQEKYKYSTKHNAQNQKHKCVEQIRKIKKDDNF</sequence>
<name>A0A1N7L7H0_9FLAO</name>
<dbReference type="InterPro" id="IPR013325">
    <property type="entry name" value="RNA_pol_sigma_r2"/>
</dbReference>
<dbReference type="SUPFAM" id="SSF88946">
    <property type="entry name" value="Sigma2 domain of RNA polymerase sigma factors"/>
    <property type="match status" value="1"/>
</dbReference>
<accession>A0A1N7L7H0</accession>
<dbReference type="AlphaFoldDB" id="A0A1N7L7H0"/>
<evidence type="ECO:0000313" key="6">
    <source>
        <dbReference type="Proteomes" id="UP000185781"/>
    </source>
</evidence>
<evidence type="ECO:0000313" key="5">
    <source>
        <dbReference type="EMBL" id="SIS69785.1"/>
    </source>
</evidence>